<dbReference type="EMBL" id="SJPG01000001">
    <property type="protein sequence ID" value="TWT62146.1"/>
    <property type="molecule type" value="Genomic_DNA"/>
</dbReference>
<keyword evidence="2" id="KW-1185">Reference proteome</keyword>
<dbReference type="Proteomes" id="UP000316095">
    <property type="component" value="Unassembled WGS sequence"/>
</dbReference>
<evidence type="ECO:0000313" key="1">
    <source>
        <dbReference type="EMBL" id="TWT62146.1"/>
    </source>
</evidence>
<evidence type="ECO:0000313" key="2">
    <source>
        <dbReference type="Proteomes" id="UP000316095"/>
    </source>
</evidence>
<reference evidence="1 2" key="1">
    <citation type="submission" date="2019-02" db="EMBL/GenBank/DDBJ databases">
        <title>Deep-cultivation of Planctomycetes and their phenomic and genomic characterization uncovers novel biology.</title>
        <authorList>
            <person name="Wiegand S."/>
            <person name="Jogler M."/>
            <person name="Boedeker C."/>
            <person name="Pinto D."/>
            <person name="Vollmers J."/>
            <person name="Rivas-Marin E."/>
            <person name="Kohn T."/>
            <person name="Peeters S.H."/>
            <person name="Heuer A."/>
            <person name="Rast P."/>
            <person name="Oberbeckmann S."/>
            <person name="Bunk B."/>
            <person name="Jeske O."/>
            <person name="Meyerdierks A."/>
            <person name="Storesund J.E."/>
            <person name="Kallscheuer N."/>
            <person name="Luecker S."/>
            <person name="Lage O.M."/>
            <person name="Pohl T."/>
            <person name="Merkel B.J."/>
            <person name="Hornburger P."/>
            <person name="Mueller R.-W."/>
            <person name="Bruemmer F."/>
            <person name="Labrenz M."/>
            <person name="Spormann A.M."/>
            <person name="Op Den Camp H."/>
            <person name="Overmann J."/>
            <person name="Amann R."/>
            <person name="Jetten M.S.M."/>
            <person name="Mascher T."/>
            <person name="Medema M.H."/>
            <person name="Devos D.P."/>
            <person name="Kaster A.-K."/>
            <person name="Ovreas L."/>
            <person name="Rohde M."/>
            <person name="Galperin M.Y."/>
            <person name="Jogler C."/>
        </authorList>
    </citation>
    <scope>NUCLEOTIDE SEQUENCE [LARGE SCALE GENOMIC DNA]</scope>
    <source>
        <strain evidence="1 2">Pan54</strain>
    </source>
</reference>
<dbReference type="Gene3D" id="2.60.120.430">
    <property type="entry name" value="Galactose-binding lectin"/>
    <property type="match status" value="1"/>
</dbReference>
<comment type="caution">
    <text evidence="1">The sequence shown here is derived from an EMBL/GenBank/DDBJ whole genome shotgun (WGS) entry which is preliminary data.</text>
</comment>
<proteinExistence type="predicted"/>
<dbReference type="AlphaFoldDB" id="A0A5C5XG78"/>
<protein>
    <recommendedName>
        <fullName evidence="3">DUF1570 domain-containing protein</fullName>
    </recommendedName>
</protein>
<gene>
    <name evidence="1" type="ORF">Pan54_28870</name>
</gene>
<organism evidence="1 2">
    <name type="scientific">Rubinisphaera italica</name>
    <dbReference type="NCBI Taxonomy" id="2527969"/>
    <lineage>
        <taxon>Bacteria</taxon>
        <taxon>Pseudomonadati</taxon>
        <taxon>Planctomycetota</taxon>
        <taxon>Planctomycetia</taxon>
        <taxon>Planctomycetales</taxon>
        <taxon>Planctomycetaceae</taxon>
        <taxon>Rubinisphaera</taxon>
    </lineage>
</organism>
<dbReference type="RefSeq" id="WP_146504036.1">
    <property type="nucleotide sequence ID" value="NZ_SJPG01000001.1"/>
</dbReference>
<dbReference type="OrthoDB" id="247580at2"/>
<name>A0A5C5XG78_9PLAN</name>
<evidence type="ECO:0008006" key="3">
    <source>
        <dbReference type="Google" id="ProtNLM"/>
    </source>
</evidence>
<sequence length="506" mass="57496">MFLIRQIFLPSGSRKSLHFWICTSGILCGLLNLGCDSAPSSPAPPAEEVVIPESIEVEILAGRPRINQSDALRLRPVEPEMASDSLPQANMQADPGPKFSEAELNELGIEIFSSTQFELRSDAVQPSNEGEFKRLPGYVDQLIAWVQEKREVQNATKVRGSIMEDPALFLQAGLAPEELKDIRHGLYRGQEFWMREQETDYFRRHLMFHEVVHCLLDVHGYAIPVWFHEGMAERIAVHQNDEKGNVLFAQVPGDVQVDGGFGRMQLIREEIAAGRFRTLNAVREIEPREFYSGDTSYAWSWAMCYFLAEHPQTKVQFALLSDAKSAQQFQQMTEEMLSQQTDRLKADWLVFTSQLEPNFNFQKMLIDWSARSQLTSADVSFSLEADHNWQNSGYQVTAGKTYQVTTEGQYIVDNDPKDWICEPQGVSVEYVDGFPLGMVQAVIYNMETPDAQKDRVFLKPIRIGREKTLIAAKSGMLFFRINDHANSWENNRGEIAIQIQARSASE</sequence>
<accession>A0A5C5XG78</accession>